<evidence type="ECO:0000313" key="1">
    <source>
        <dbReference type="EMBL" id="KZF22991.1"/>
    </source>
</evidence>
<dbReference type="InParanoid" id="A0A165H506"/>
<dbReference type="AlphaFoldDB" id="A0A165H506"/>
<reference evidence="1 2" key="1">
    <citation type="journal article" date="2016" name="Fungal Biol.">
        <title>The genome of Xylona heveae provides a window into fungal endophytism.</title>
        <authorList>
            <person name="Gazis R."/>
            <person name="Kuo A."/>
            <person name="Riley R."/>
            <person name="LaButti K."/>
            <person name="Lipzen A."/>
            <person name="Lin J."/>
            <person name="Amirebrahimi M."/>
            <person name="Hesse C.N."/>
            <person name="Spatafora J.W."/>
            <person name="Henrissat B."/>
            <person name="Hainaut M."/>
            <person name="Grigoriev I.V."/>
            <person name="Hibbett D.S."/>
        </authorList>
    </citation>
    <scope>NUCLEOTIDE SEQUENCE [LARGE SCALE GENOMIC DNA]</scope>
    <source>
        <strain evidence="1 2">TC161</strain>
    </source>
</reference>
<accession>A0A165H506</accession>
<gene>
    <name evidence="1" type="ORF">L228DRAFT_141085</name>
</gene>
<name>A0A165H506_XYLHT</name>
<organism evidence="1 2">
    <name type="scientific">Xylona heveae (strain CBS 132557 / TC161)</name>
    <dbReference type="NCBI Taxonomy" id="1328760"/>
    <lineage>
        <taxon>Eukaryota</taxon>
        <taxon>Fungi</taxon>
        <taxon>Dikarya</taxon>
        <taxon>Ascomycota</taxon>
        <taxon>Pezizomycotina</taxon>
        <taxon>Xylonomycetes</taxon>
        <taxon>Xylonales</taxon>
        <taxon>Xylonaceae</taxon>
        <taxon>Xylona</taxon>
    </lineage>
</organism>
<dbReference type="GeneID" id="28894308"/>
<proteinExistence type="predicted"/>
<dbReference type="EMBL" id="KV407458">
    <property type="protein sequence ID" value="KZF22991.1"/>
    <property type="molecule type" value="Genomic_DNA"/>
</dbReference>
<protein>
    <submittedName>
        <fullName evidence="1">Uncharacterized protein</fullName>
    </submittedName>
</protein>
<dbReference type="Proteomes" id="UP000076632">
    <property type="component" value="Unassembled WGS sequence"/>
</dbReference>
<sequence>MTQGAGLFPRAMIKRKIPFLLVWSPSLRMLIETLSSTTCKPQRQSGPSCPAARHRMRNEALGLASLFNVCGSMFRRSRLRMGSSYRSRY</sequence>
<dbReference type="RefSeq" id="XP_018188546.1">
    <property type="nucleotide sequence ID" value="XM_018329171.1"/>
</dbReference>
<keyword evidence="2" id="KW-1185">Reference proteome</keyword>
<evidence type="ECO:0000313" key="2">
    <source>
        <dbReference type="Proteomes" id="UP000076632"/>
    </source>
</evidence>